<reference evidence="1 2" key="1">
    <citation type="journal article" date="2014" name="Genome Announc.">
        <title>Complete Genome Sequences of Two Escherichia coli O157:H7 Phages Effective in Limiting Contamination of Food Products.</title>
        <authorList>
            <person name="Hong Y."/>
            <person name="Pan Y."/>
            <person name="Harman N.J."/>
            <person name="Ebner P.D."/>
        </authorList>
    </citation>
    <scope>NUCLEOTIDE SEQUENCE [LARGE SCALE GENOMIC DNA]</scope>
</reference>
<dbReference type="EMBL" id="KJ190158">
    <property type="protein sequence ID" value="AHN83711.1"/>
    <property type="molecule type" value="Genomic_DNA"/>
</dbReference>
<protein>
    <submittedName>
        <fullName evidence="1">Uncharacterized protein</fullName>
    </submittedName>
</protein>
<dbReference type="Proteomes" id="UP000026907">
    <property type="component" value="Segment"/>
</dbReference>
<evidence type="ECO:0000313" key="1">
    <source>
        <dbReference type="EMBL" id="AHN83711.1"/>
    </source>
</evidence>
<dbReference type="RefSeq" id="YP_009031032.1">
    <property type="nucleotide sequence ID" value="NC_024134.1"/>
</dbReference>
<evidence type="ECO:0000313" key="2">
    <source>
        <dbReference type="Proteomes" id="UP000026907"/>
    </source>
</evidence>
<keyword evidence="2" id="KW-1185">Reference proteome</keyword>
<accession>A0A023MH29</accession>
<name>A0A023MH29_9CAUD</name>
<dbReference type="GeneID" id="19486848"/>
<sequence length="61" mass="7465">MAKNKSLEQAENLLHELVKEWKVEYSDFNAREGEDYWPTERSEGEWYQDFIEWLYQTCDEG</sequence>
<dbReference type="KEGG" id="vg:19486848"/>
<organism evidence="1 2">
    <name type="scientific">Escherichia phage FFH2</name>
    <dbReference type="NCBI Taxonomy" id="1446490"/>
    <lineage>
        <taxon>Viruses</taxon>
        <taxon>Duplodnaviria</taxon>
        <taxon>Heunggongvirae</taxon>
        <taxon>Uroviricota</taxon>
        <taxon>Caudoviricetes</taxon>
        <taxon>Vequintavirinae</taxon>
        <taxon>Vequintavirus</taxon>
        <taxon>Vequintavirus PDX</taxon>
        <taxon>Vequintavirus FFH2</taxon>
    </lineage>
</organism>
<proteinExistence type="predicted"/>